<evidence type="ECO:0000256" key="4">
    <source>
        <dbReference type="ARBA" id="ARBA00022556"/>
    </source>
</evidence>
<comment type="function">
    <text evidence="10">Hydrolyzes the pyrophosphate bond of UDP-2,3-diacylglucosamine to yield 2,3-diacylglucosamine 1-phosphate (lipid X) and UMP by catalyzing the attack of water at the alpha-P atom. Involved in the biosynthesis of lipid A, a phosphorylated glycolipid that anchors the lipopolysaccharide to the outer membrane of the cell.</text>
</comment>
<dbReference type="GO" id="GO:0008758">
    <property type="term" value="F:UDP-2,3-diacylglucosamine hydrolase activity"/>
    <property type="evidence" value="ECO:0007669"/>
    <property type="project" value="UniProtKB-UniRule"/>
</dbReference>
<evidence type="ECO:0000313" key="12">
    <source>
        <dbReference type="EMBL" id="KPC50843.1"/>
    </source>
</evidence>
<gene>
    <name evidence="10 12" type="primary">lpxH</name>
    <name evidence="12" type="ORF">WG78_16155</name>
</gene>
<dbReference type="GO" id="GO:0005737">
    <property type="term" value="C:cytoplasm"/>
    <property type="evidence" value="ECO:0007669"/>
    <property type="project" value="InterPro"/>
</dbReference>
<feature type="binding site" evidence="10">
    <location>
        <position position="127"/>
    </location>
    <ligand>
        <name>substrate</name>
    </ligand>
</feature>
<keyword evidence="6 10" id="KW-0378">Hydrolase</keyword>
<feature type="binding site" evidence="10">
    <location>
        <begin position="83"/>
        <end position="84"/>
    </location>
    <ligand>
        <name>substrate</name>
    </ligand>
</feature>
<feature type="binding site" evidence="10">
    <location>
        <position position="200"/>
    </location>
    <ligand>
        <name>substrate</name>
    </ligand>
</feature>
<feature type="binding site" evidence="10">
    <location>
        <position position="83"/>
    </location>
    <ligand>
        <name>Mn(2+)</name>
        <dbReference type="ChEBI" id="CHEBI:29035"/>
        <label>2</label>
    </ligand>
</feature>
<feature type="binding site" evidence="10">
    <location>
        <position position="165"/>
    </location>
    <ligand>
        <name>substrate</name>
    </ligand>
</feature>
<feature type="binding site" evidence="10">
    <location>
        <position position="44"/>
    </location>
    <ligand>
        <name>Mn(2+)</name>
        <dbReference type="ChEBI" id="CHEBI:29035"/>
        <label>1</label>
    </ligand>
</feature>
<dbReference type="GO" id="GO:0019897">
    <property type="term" value="C:extrinsic component of plasma membrane"/>
    <property type="evidence" value="ECO:0007669"/>
    <property type="project" value="UniProtKB-UniRule"/>
</dbReference>
<evidence type="ECO:0000313" key="13">
    <source>
        <dbReference type="Proteomes" id="UP000037939"/>
    </source>
</evidence>
<keyword evidence="9 10" id="KW-0464">Manganese</keyword>
<evidence type="ECO:0000256" key="5">
    <source>
        <dbReference type="ARBA" id="ARBA00022723"/>
    </source>
</evidence>
<keyword evidence="8 10" id="KW-0472">Membrane</keyword>
<keyword evidence="13" id="KW-1185">Reference proteome</keyword>
<dbReference type="NCBIfam" id="TIGR01854">
    <property type="entry name" value="lipid_A_lpxH"/>
    <property type="match status" value="1"/>
</dbReference>
<organism evidence="12 13">
    <name type="scientific">Amantichitinum ursilacus</name>
    <dbReference type="NCBI Taxonomy" id="857265"/>
    <lineage>
        <taxon>Bacteria</taxon>
        <taxon>Pseudomonadati</taxon>
        <taxon>Pseudomonadota</taxon>
        <taxon>Betaproteobacteria</taxon>
        <taxon>Neisseriales</taxon>
        <taxon>Chitinibacteraceae</taxon>
        <taxon>Amantichitinum</taxon>
    </lineage>
</organism>
<comment type="pathway">
    <text evidence="10">Glycolipid biosynthesis; lipid IV(A) biosynthesis; lipid IV(A) from (3R)-3-hydroxytetradecanoyl-[acyl-carrier-protein] and UDP-N-acetyl-alpha-D-glucosamine: step 4/6.</text>
</comment>
<dbReference type="CDD" id="cd07398">
    <property type="entry name" value="MPP_YbbF-LpxH"/>
    <property type="match status" value="1"/>
</dbReference>
<evidence type="ECO:0000256" key="3">
    <source>
        <dbReference type="ARBA" id="ARBA00022519"/>
    </source>
</evidence>
<dbReference type="RefSeq" id="WP_083459225.1">
    <property type="nucleotide sequence ID" value="NZ_LAQT01000026.1"/>
</dbReference>
<feature type="binding site" evidence="10">
    <location>
        <position position="169"/>
    </location>
    <ligand>
        <name>substrate</name>
    </ligand>
</feature>
<evidence type="ECO:0000256" key="7">
    <source>
        <dbReference type="ARBA" id="ARBA00023098"/>
    </source>
</evidence>
<feature type="binding site" evidence="10">
    <location>
        <position position="44"/>
    </location>
    <ligand>
        <name>Mn(2+)</name>
        <dbReference type="ChEBI" id="CHEBI:29035"/>
        <label>2</label>
    </ligand>
</feature>
<keyword evidence="4 10" id="KW-0441">Lipid A biosynthesis</keyword>
<dbReference type="NCBIfam" id="NF003743">
    <property type="entry name" value="PRK05340.1"/>
    <property type="match status" value="1"/>
</dbReference>
<keyword evidence="2 10" id="KW-0444">Lipid biosynthesis</keyword>
<dbReference type="UniPathway" id="UPA00359">
    <property type="reaction ID" value="UER00480"/>
</dbReference>
<dbReference type="InterPro" id="IPR010138">
    <property type="entry name" value="UDP-diacylglucosamine_Hdrlase"/>
</dbReference>
<comment type="catalytic activity">
    <reaction evidence="10">
        <text>UDP-2-N,3-O-bis[(3R)-3-hydroxytetradecanoyl]-alpha-D-glucosamine + H2O = 2-N,3-O-bis[(3R)-3-hydroxytetradecanoyl]-alpha-D-glucosaminyl 1-phosphate + UMP + 2 H(+)</text>
        <dbReference type="Rhea" id="RHEA:25213"/>
        <dbReference type="ChEBI" id="CHEBI:15377"/>
        <dbReference type="ChEBI" id="CHEBI:15378"/>
        <dbReference type="ChEBI" id="CHEBI:57865"/>
        <dbReference type="ChEBI" id="CHEBI:57957"/>
        <dbReference type="ChEBI" id="CHEBI:78847"/>
        <dbReference type="EC" id="3.6.1.54"/>
    </reaction>
</comment>
<dbReference type="SUPFAM" id="SSF56300">
    <property type="entry name" value="Metallo-dependent phosphatases"/>
    <property type="match status" value="1"/>
</dbReference>
<feature type="binding site" evidence="10">
    <location>
        <position position="11"/>
    </location>
    <ligand>
        <name>Mn(2+)</name>
        <dbReference type="ChEBI" id="CHEBI:29035"/>
        <label>1</label>
    </ligand>
</feature>
<dbReference type="GO" id="GO:0030145">
    <property type="term" value="F:manganese ion binding"/>
    <property type="evidence" value="ECO:0007669"/>
    <property type="project" value="UniProtKB-UniRule"/>
</dbReference>
<feature type="binding site" evidence="10">
    <location>
        <position position="172"/>
    </location>
    <ligand>
        <name>substrate</name>
    </ligand>
</feature>
<protein>
    <recommendedName>
        <fullName evidence="10">UDP-2,3-diacylglucosamine hydrolase</fullName>
        <ecNumber evidence="10">3.6.1.54</ecNumber>
    </recommendedName>
    <alternativeName>
        <fullName evidence="10">UDP-2,3-diacylglucosamine diphosphatase</fullName>
    </alternativeName>
</protein>
<feature type="binding site" evidence="10">
    <location>
        <position position="13"/>
    </location>
    <ligand>
        <name>Mn(2+)</name>
        <dbReference type="ChEBI" id="CHEBI:29035"/>
        <label>1</label>
    </ligand>
</feature>
<comment type="similarity">
    <text evidence="10">Belongs to the LpxH family.</text>
</comment>
<accession>A0A0N0XH59</accession>
<dbReference type="HAMAP" id="MF_00575">
    <property type="entry name" value="LpxH"/>
    <property type="match status" value="1"/>
</dbReference>
<feature type="binding site" evidence="10">
    <location>
        <position position="202"/>
    </location>
    <ligand>
        <name>Mn(2+)</name>
        <dbReference type="ChEBI" id="CHEBI:29035"/>
        <label>1</label>
    </ligand>
</feature>
<keyword evidence="3 10" id="KW-0997">Cell inner membrane</keyword>
<evidence type="ECO:0000256" key="1">
    <source>
        <dbReference type="ARBA" id="ARBA00022475"/>
    </source>
</evidence>
<comment type="subcellular location">
    <subcellularLocation>
        <location evidence="10">Cell inner membrane</location>
        <topology evidence="10">Peripheral membrane protein</topology>
        <orientation evidence="10">Cytoplasmic side</orientation>
    </subcellularLocation>
</comment>
<dbReference type="EC" id="3.6.1.54" evidence="10"/>
<dbReference type="EMBL" id="LAQT01000026">
    <property type="protein sequence ID" value="KPC50843.1"/>
    <property type="molecule type" value="Genomic_DNA"/>
</dbReference>
<proteinExistence type="inferred from homology"/>
<keyword evidence="7 10" id="KW-0443">Lipid metabolism</keyword>
<comment type="cofactor">
    <cofactor evidence="10">
        <name>Mn(2+)</name>
        <dbReference type="ChEBI" id="CHEBI:29035"/>
    </cofactor>
    <text evidence="10">Binds 2 Mn(2+) ions per subunit in a binuclear metal center.</text>
</comment>
<dbReference type="InterPro" id="IPR029052">
    <property type="entry name" value="Metallo-depent_PP-like"/>
</dbReference>
<dbReference type="PATRIC" id="fig|857265.3.peg.3311"/>
<evidence type="ECO:0000256" key="6">
    <source>
        <dbReference type="ARBA" id="ARBA00022801"/>
    </source>
</evidence>
<evidence type="ECO:0000256" key="9">
    <source>
        <dbReference type="ARBA" id="ARBA00023211"/>
    </source>
</evidence>
<dbReference type="OrthoDB" id="9783283at2"/>
<evidence type="ECO:0000256" key="2">
    <source>
        <dbReference type="ARBA" id="ARBA00022516"/>
    </source>
</evidence>
<feature type="binding site" evidence="10">
    <location>
        <position position="119"/>
    </location>
    <ligand>
        <name>Mn(2+)</name>
        <dbReference type="ChEBI" id="CHEBI:29035"/>
        <label>2</label>
    </ligand>
</feature>
<evidence type="ECO:0000256" key="10">
    <source>
        <dbReference type="HAMAP-Rule" id="MF_00575"/>
    </source>
</evidence>
<name>A0A0N0XH59_9NEIS</name>
<feature type="binding site" evidence="10">
    <location>
        <position position="200"/>
    </location>
    <ligand>
        <name>Mn(2+)</name>
        <dbReference type="ChEBI" id="CHEBI:29035"/>
        <label>2</label>
    </ligand>
</feature>
<keyword evidence="5 10" id="KW-0479">Metal-binding</keyword>
<evidence type="ECO:0000256" key="8">
    <source>
        <dbReference type="ARBA" id="ARBA00023136"/>
    </source>
</evidence>
<evidence type="ECO:0000259" key="11">
    <source>
        <dbReference type="Pfam" id="PF00149"/>
    </source>
</evidence>
<reference evidence="12 13" key="1">
    <citation type="submission" date="2015-07" db="EMBL/GenBank/DDBJ databases">
        <title>Draft genome sequence of the Amantichitinum ursilacus IGB-41, a new chitin-degrading bacterium.</title>
        <authorList>
            <person name="Kirstahler P."/>
            <person name="Guenther M."/>
            <person name="Grumaz C."/>
            <person name="Rupp S."/>
            <person name="Zibek S."/>
            <person name="Sohn K."/>
        </authorList>
    </citation>
    <scope>NUCLEOTIDE SEQUENCE [LARGE SCALE GENOMIC DNA]</scope>
    <source>
        <strain evidence="12 13">IGB-41</strain>
    </source>
</reference>
<dbReference type="PANTHER" id="PTHR34990:SF1">
    <property type="entry name" value="UDP-2,3-DIACYLGLUCOSAMINE HYDROLASE"/>
    <property type="match status" value="1"/>
</dbReference>
<dbReference type="Gene3D" id="3.60.21.10">
    <property type="match status" value="1"/>
</dbReference>
<dbReference type="Pfam" id="PF00149">
    <property type="entry name" value="Metallophos"/>
    <property type="match status" value="1"/>
</dbReference>
<dbReference type="STRING" id="857265.WG78_16155"/>
<dbReference type="AlphaFoldDB" id="A0A0N0XH59"/>
<sequence>MSEPQLFFISDLHLSPDDIAGTEAFEHFVRHSATHASQLYILGDLFEAWIGDDQLTEPYYHRIASLLADLSHRGVQVFFMPGNRDFLCGRRFARSAALTLIPDPHPVTLPDGTPVLLAHGDAYCSDDAAYLRFRRIVRNPLPQWIWLALPYSYRYGKAVALRQRSSAMNMQKDRTIMDVNRDTVAAAMRAAGVQTLIHGHTHRPARHVEAAGTRWVLPDWRRGMGGYLVWHRGQWSMATLADEPLLDAQGQPVAVPWTPSAGGH</sequence>
<dbReference type="PANTHER" id="PTHR34990">
    <property type="entry name" value="UDP-2,3-DIACYLGLUCOSAMINE HYDROLASE-RELATED"/>
    <property type="match status" value="1"/>
</dbReference>
<comment type="caution">
    <text evidence="12">The sequence shown here is derived from an EMBL/GenBank/DDBJ whole genome shotgun (WGS) entry which is preliminary data.</text>
</comment>
<dbReference type="GO" id="GO:0009245">
    <property type="term" value="P:lipid A biosynthetic process"/>
    <property type="evidence" value="ECO:0007669"/>
    <property type="project" value="UniProtKB-UniRule"/>
</dbReference>
<dbReference type="InterPro" id="IPR004843">
    <property type="entry name" value="Calcineurin-like_PHP"/>
</dbReference>
<dbReference type="Proteomes" id="UP000037939">
    <property type="component" value="Unassembled WGS sequence"/>
</dbReference>
<keyword evidence="1 10" id="KW-1003">Cell membrane</keyword>
<feature type="domain" description="Calcineurin-like phosphoesterase" evidence="11">
    <location>
        <begin position="7"/>
        <end position="204"/>
    </location>
</feature>
<dbReference type="InterPro" id="IPR043461">
    <property type="entry name" value="LpxH-like"/>
</dbReference>